<feature type="compositionally biased region" description="Low complexity" evidence="3">
    <location>
        <begin position="573"/>
        <end position="586"/>
    </location>
</feature>
<proteinExistence type="predicted"/>
<dbReference type="GO" id="GO:0006508">
    <property type="term" value="P:proteolysis"/>
    <property type="evidence" value="ECO:0007669"/>
    <property type="project" value="InterPro"/>
</dbReference>
<dbReference type="InterPro" id="IPR001878">
    <property type="entry name" value="Znf_CCHC"/>
</dbReference>
<evidence type="ECO:0000313" key="5">
    <source>
        <dbReference type="EMBL" id="KAE8248435.1"/>
    </source>
</evidence>
<evidence type="ECO:0000256" key="2">
    <source>
        <dbReference type="PROSITE-ProRule" id="PRU00047"/>
    </source>
</evidence>
<dbReference type="PANTHER" id="PTHR48226">
    <property type="entry name" value="OS06G0326200 PROTEIN"/>
    <property type="match status" value="1"/>
</dbReference>
<keyword evidence="2" id="KW-0863">Zinc-finger</keyword>
<dbReference type="GO" id="GO:0030048">
    <property type="term" value="P:actin filament-based movement"/>
    <property type="evidence" value="ECO:0007669"/>
    <property type="project" value="TreeGrafter"/>
</dbReference>
<keyword evidence="2" id="KW-0479">Metal-binding</keyword>
<dbReference type="PANTHER" id="PTHR48226:SF1">
    <property type="entry name" value="WAS_WASL-INTERACTING PROTEIN FAMILY MEMBER 1"/>
    <property type="match status" value="1"/>
</dbReference>
<feature type="compositionally biased region" description="Basic and acidic residues" evidence="3">
    <location>
        <begin position="336"/>
        <end position="345"/>
    </location>
</feature>
<comment type="caution">
    <text evidence="5">The sequence shown here is derived from an EMBL/GenBank/DDBJ whole genome shotgun (WGS) entry which is preliminary data.</text>
</comment>
<feature type="compositionally biased region" description="Polar residues" evidence="3">
    <location>
        <begin position="236"/>
        <end position="251"/>
    </location>
</feature>
<keyword evidence="2" id="KW-0862">Zinc</keyword>
<dbReference type="CDD" id="cd00303">
    <property type="entry name" value="retropepsin_like"/>
    <property type="match status" value="1"/>
</dbReference>
<feature type="region of interest" description="Disordered" evidence="3">
    <location>
        <begin position="700"/>
        <end position="719"/>
    </location>
</feature>
<gene>
    <name evidence="5" type="ORF">A4X06_0g3724</name>
</gene>
<dbReference type="SUPFAM" id="SSF57756">
    <property type="entry name" value="Retrovirus zinc finger-like domains"/>
    <property type="match status" value="1"/>
</dbReference>
<organism evidence="5 6">
    <name type="scientific">Tilletia controversa</name>
    <name type="common">dwarf bunt fungus</name>
    <dbReference type="NCBI Taxonomy" id="13291"/>
    <lineage>
        <taxon>Eukaryota</taxon>
        <taxon>Fungi</taxon>
        <taxon>Dikarya</taxon>
        <taxon>Basidiomycota</taxon>
        <taxon>Ustilaginomycotina</taxon>
        <taxon>Exobasidiomycetes</taxon>
        <taxon>Tilletiales</taxon>
        <taxon>Tilletiaceae</taxon>
        <taxon>Tilletia</taxon>
    </lineage>
</organism>
<dbReference type="SMART" id="SM00343">
    <property type="entry name" value="ZnF_C2HC"/>
    <property type="match status" value="1"/>
</dbReference>
<feature type="compositionally biased region" description="Polar residues" evidence="3">
    <location>
        <begin position="94"/>
        <end position="113"/>
    </location>
</feature>
<dbReference type="AlphaFoldDB" id="A0A8X7SXI1"/>
<dbReference type="GO" id="GO:0005884">
    <property type="term" value="C:actin filament"/>
    <property type="evidence" value="ECO:0007669"/>
    <property type="project" value="TreeGrafter"/>
</dbReference>
<dbReference type="GO" id="GO:0004190">
    <property type="term" value="F:aspartic-type endopeptidase activity"/>
    <property type="evidence" value="ECO:0007669"/>
    <property type="project" value="InterPro"/>
</dbReference>
<keyword evidence="6" id="KW-1185">Reference proteome</keyword>
<sequence length="883" mass="98029">MASTETHTPTRRQQAAGSSSTIAEKAREVERLQQEQRETPSDEDREAETIQALQTLQRVKEEQRRKDKERRERRKSIHQLERSLGVGDTHSEISRSNSETSGHTHTAVSSSSRQKIKALEEELKKERAINESYRQARSGQASDSTLVPQAERRQSTFPTQDARASFGAPAGMTPAQQFASQTPLEFGGYGRQSGSFAPQQSGISYPVQIQPFQSTYFPPRPPGPYPPRPSGPAGWQPTQSASQPVQATASLGQPYGQLLATLPARQAAQELEARRTGGGNGNGDGSGDGNEGNGDDGNGHRGGSGPPGGGGSGPPGGGGPGPPGGGEPSGDNPEPDFQKRDKDTNWRTPRSQELGHFDPTDRHALAFWTRVEHFRSGGLYSDVAILTILPSCFEGKAQSWWDSLTPHPSTWDEWRDVFFRRWTRHPSIVTRELEQRRFVPSREDLDAYITEKYWLLCEQAVARIITRTHVFGTIPQFSLAEVIRERTVGELLHLIHEGLPAVWQERTSDILETSPTFEDYTQRMIRKEPLLKASLETQSRTRTYPGSKTERESSPTTSRTPRRRSTNLPRQVGTSSSSPGTSQSTQRFQGFRQSTEAEREQRRADRAAGACFHCHEKGHNAADCPKFPEKARMTRRIEAELVTHLPTIAQVMLEEDFHQYADGHDSNEDEEAGTDEQADDEPEADEDQYDVRQVRIHSVKLDSRKVSGQPQEGPGRRHEQVSAFKLPVWVNPRTNVDALAPYELLIDSGSELSLISAKAAHKIVPNAIWHPARPIELRGFDDGEPQRTRAVLQIPIVFQCFEGLRTEMCEFHVVERCSDGWLLGVDNMRQVGLVCNPVTWLAEFVKGKKQQAQLLSPMGFGCPRSNAEGSASALPNSAGILTF</sequence>
<feature type="compositionally biased region" description="Basic and acidic residues" evidence="3">
    <location>
        <begin position="58"/>
        <end position="70"/>
    </location>
</feature>
<keyword evidence="1" id="KW-0507">mRNA processing</keyword>
<dbReference type="InterPro" id="IPR053099">
    <property type="entry name" value="WAS/WASL-interacting_domain"/>
</dbReference>
<dbReference type="GO" id="GO:0006397">
    <property type="term" value="P:mRNA processing"/>
    <property type="evidence" value="ECO:0007669"/>
    <property type="project" value="UniProtKB-KW"/>
</dbReference>
<feature type="compositionally biased region" description="Basic and acidic residues" evidence="3">
    <location>
        <begin position="595"/>
        <end position="604"/>
    </location>
</feature>
<evidence type="ECO:0000256" key="3">
    <source>
        <dbReference type="SAM" id="MobiDB-lite"/>
    </source>
</evidence>
<dbReference type="PROSITE" id="PS00141">
    <property type="entry name" value="ASP_PROTEASE"/>
    <property type="match status" value="1"/>
</dbReference>
<name>A0A8X7SXI1_9BASI</name>
<dbReference type="InterPro" id="IPR001969">
    <property type="entry name" value="Aspartic_peptidase_AS"/>
</dbReference>
<feature type="compositionally biased region" description="Polar residues" evidence="3">
    <location>
        <begin position="132"/>
        <end position="147"/>
    </location>
</feature>
<dbReference type="Gene3D" id="4.10.60.10">
    <property type="entry name" value="Zinc finger, CCHC-type"/>
    <property type="match status" value="1"/>
</dbReference>
<evidence type="ECO:0000256" key="1">
    <source>
        <dbReference type="ARBA" id="ARBA00022664"/>
    </source>
</evidence>
<protein>
    <recommendedName>
        <fullName evidence="4">CCHC-type domain-containing protein</fullName>
    </recommendedName>
</protein>
<feature type="compositionally biased region" description="Polar residues" evidence="3">
    <location>
        <begin position="174"/>
        <end position="183"/>
    </location>
</feature>
<feature type="compositionally biased region" description="Polar residues" evidence="3">
    <location>
        <begin position="1"/>
        <end position="22"/>
    </location>
</feature>
<dbReference type="PROSITE" id="PS50158">
    <property type="entry name" value="ZF_CCHC"/>
    <property type="match status" value="1"/>
</dbReference>
<dbReference type="InterPro" id="IPR036875">
    <property type="entry name" value="Znf_CCHC_sf"/>
</dbReference>
<dbReference type="GO" id="GO:0008270">
    <property type="term" value="F:zinc ion binding"/>
    <property type="evidence" value="ECO:0007669"/>
    <property type="project" value="UniProtKB-KW"/>
</dbReference>
<feature type="compositionally biased region" description="Polar residues" evidence="3">
    <location>
        <begin position="535"/>
        <end position="546"/>
    </location>
</feature>
<reference evidence="5" key="2">
    <citation type="journal article" date="2019" name="IMA Fungus">
        <title>Genome sequencing and comparison of five Tilletia species to identify candidate genes for the detection of regulated species infecting wheat.</title>
        <authorList>
            <person name="Nguyen H.D.T."/>
            <person name="Sultana T."/>
            <person name="Kesanakurti P."/>
            <person name="Hambleton S."/>
        </authorList>
    </citation>
    <scope>NUCLEOTIDE SEQUENCE</scope>
    <source>
        <strain evidence="5">DAOMC 236426</strain>
    </source>
</reference>
<evidence type="ECO:0000259" key="4">
    <source>
        <dbReference type="PROSITE" id="PS50158"/>
    </source>
</evidence>
<feature type="region of interest" description="Disordered" evidence="3">
    <location>
        <begin position="529"/>
        <end position="604"/>
    </location>
</feature>
<feature type="compositionally biased region" description="Basic and acidic residues" evidence="3">
    <location>
        <begin position="117"/>
        <end position="129"/>
    </location>
</feature>
<dbReference type="GO" id="GO:0003676">
    <property type="term" value="F:nucleic acid binding"/>
    <property type="evidence" value="ECO:0007669"/>
    <property type="project" value="InterPro"/>
</dbReference>
<reference evidence="5" key="1">
    <citation type="submission" date="2016-04" db="EMBL/GenBank/DDBJ databases">
        <authorList>
            <person name="Nguyen H.D."/>
            <person name="Samba Siva P."/>
            <person name="Cullis J."/>
            <person name="Levesque C.A."/>
            <person name="Hambleton S."/>
        </authorList>
    </citation>
    <scope>NUCLEOTIDE SEQUENCE</scope>
    <source>
        <strain evidence="5">DAOMC 236426</strain>
    </source>
</reference>
<feature type="compositionally biased region" description="Gly residues" evidence="3">
    <location>
        <begin position="276"/>
        <end position="319"/>
    </location>
</feature>
<feature type="region of interest" description="Disordered" evidence="3">
    <location>
        <begin position="1"/>
        <end position="357"/>
    </location>
</feature>
<dbReference type="EMBL" id="LWDE02000354">
    <property type="protein sequence ID" value="KAE8248435.1"/>
    <property type="molecule type" value="Genomic_DNA"/>
</dbReference>
<feature type="compositionally biased region" description="Pro residues" evidence="3">
    <location>
        <begin position="218"/>
        <end position="230"/>
    </location>
</feature>
<feature type="compositionally biased region" description="Basic and acidic residues" evidence="3">
    <location>
        <begin position="24"/>
        <end position="42"/>
    </location>
</feature>
<feature type="region of interest" description="Disordered" evidence="3">
    <location>
        <begin position="662"/>
        <end position="690"/>
    </location>
</feature>
<evidence type="ECO:0000313" key="6">
    <source>
        <dbReference type="Proteomes" id="UP000077684"/>
    </source>
</evidence>
<feature type="compositionally biased region" description="Acidic residues" evidence="3">
    <location>
        <begin position="667"/>
        <end position="688"/>
    </location>
</feature>
<feature type="compositionally biased region" description="Polar residues" evidence="3">
    <location>
        <begin position="192"/>
        <end position="203"/>
    </location>
</feature>
<accession>A0A8X7SXI1</accession>
<feature type="domain" description="CCHC-type" evidence="4">
    <location>
        <begin position="611"/>
        <end position="626"/>
    </location>
</feature>
<dbReference type="Proteomes" id="UP000077684">
    <property type="component" value="Unassembled WGS sequence"/>
</dbReference>